<dbReference type="InterPro" id="IPR011053">
    <property type="entry name" value="Single_hybrid_motif"/>
</dbReference>
<dbReference type="FunFam" id="2.40.50.100:FF:000003">
    <property type="entry name" value="Acetyl-CoA carboxylase biotin carboxyl carrier protein"/>
    <property type="match status" value="1"/>
</dbReference>
<dbReference type="RefSeq" id="WP_109535184.1">
    <property type="nucleotide sequence ID" value="NZ_QEYD01000016.1"/>
</dbReference>
<dbReference type="Pfam" id="PF00289">
    <property type="entry name" value="Biotin_carb_N"/>
    <property type="match status" value="1"/>
</dbReference>
<sequence>MKILIANRGEIALRVMRTARAMGQGCVAIHTPDEGMTPHVRAADLALEVPSYLDGAAIIAAARASGAAMIHPGYGYLSENADFARACAGAGLVFIGPAPDAIALMGDKARAKAAARAAGVPCLPGGGVEGADTIGLPLMVKAAMGGGGKGMRLVTRADDLPEALERAASEAAKSFGDGRLIVEKALLDPRHIEIQVFGDSHGNVVHLGERDCSIQRRHQKVIEEAPSPAIDADLRARMGAAAIALARACDYVGAGTVEFLLEDGDFWFLEMNTRLQVEHPVTEAVTGIDLVEWQIRVARGEALPLRQDEIALSGHAIEVRVYAEDPARDFLPQTGRVLRWQPGPGLRSDDALAEGQDIGAGYDPMLAKLIAQGPDRETARLRLAEGLDHTTLLGLGNNLSFLRDVVRHPVFAAGAATTAFLTRDARPAPPEPPDPALLALAVLALAGAPAPRFGFTTGPDPVLTRRFEAAGDLHAVTLTLKGATAHLQDGRQVTLEAREPGLVRARIDGAARSLPCMVAGETVFLGDLILRDVTLAPAETRETGGDGRVLAPMAGSVVSLSVAEGDSVAQGQTLAVLEAMKMEHPLRAPVSGRIARLSLTKGAQVRARQLLIDIDPQEAP</sequence>
<dbReference type="PROSITE" id="PS00188">
    <property type="entry name" value="BIOTIN"/>
    <property type="match status" value="1"/>
</dbReference>
<dbReference type="PANTHER" id="PTHR18866:SF33">
    <property type="entry name" value="METHYLCROTONOYL-COA CARBOXYLASE SUBUNIT ALPHA, MITOCHONDRIAL-RELATED"/>
    <property type="match status" value="1"/>
</dbReference>
<dbReference type="EMBL" id="QEYD01000016">
    <property type="protein sequence ID" value="PWE26799.1"/>
    <property type="molecule type" value="Genomic_DNA"/>
</dbReference>
<dbReference type="GO" id="GO:0016874">
    <property type="term" value="F:ligase activity"/>
    <property type="evidence" value="ECO:0007669"/>
    <property type="project" value="UniProtKB-KW"/>
</dbReference>
<proteinExistence type="predicted"/>
<dbReference type="GO" id="GO:0005524">
    <property type="term" value="F:ATP binding"/>
    <property type="evidence" value="ECO:0007669"/>
    <property type="project" value="UniProtKB-UniRule"/>
</dbReference>
<keyword evidence="2" id="KW-0436">Ligase</keyword>
<evidence type="ECO:0000313" key="10">
    <source>
        <dbReference type="EMBL" id="PWE26799.1"/>
    </source>
</evidence>
<dbReference type="PROSITE" id="PS50968">
    <property type="entry name" value="BIOTINYL_LIPOYL"/>
    <property type="match status" value="1"/>
</dbReference>
<evidence type="ECO:0000259" key="9">
    <source>
        <dbReference type="PROSITE" id="PS50979"/>
    </source>
</evidence>
<dbReference type="InterPro" id="IPR050856">
    <property type="entry name" value="Biotin_carboxylase_complex"/>
</dbReference>
<dbReference type="InterPro" id="IPR000089">
    <property type="entry name" value="Biotin_lipoyl"/>
</dbReference>
<dbReference type="AlphaFoldDB" id="A0A2U2C4M5"/>
<dbReference type="InterPro" id="IPR016185">
    <property type="entry name" value="PreATP-grasp_dom_sf"/>
</dbReference>
<dbReference type="InterPro" id="IPR011761">
    <property type="entry name" value="ATP-grasp"/>
</dbReference>
<keyword evidence="5" id="KW-0092">Biotin</keyword>
<comment type="caution">
    <text evidence="10">The sequence shown here is derived from an EMBL/GenBank/DDBJ whole genome shotgun (WGS) entry which is preliminary data.</text>
</comment>
<dbReference type="Gene3D" id="3.30.470.20">
    <property type="entry name" value="ATP-grasp fold, B domain"/>
    <property type="match status" value="1"/>
</dbReference>
<feature type="domain" description="Biotin carboxylation" evidence="9">
    <location>
        <begin position="1"/>
        <end position="426"/>
    </location>
</feature>
<dbReference type="SUPFAM" id="SSF56059">
    <property type="entry name" value="Glutathione synthetase ATP-binding domain-like"/>
    <property type="match status" value="1"/>
</dbReference>
<dbReference type="SUPFAM" id="SSF51230">
    <property type="entry name" value="Single hybrid motif"/>
    <property type="match status" value="1"/>
</dbReference>
<dbReference type="PANTHER" id="PTHR18866">
    <property type="entry name" value="CARBOXYLASE:PYRUVATE/ACETYL-COA/PROPIONYL-COA CARBOXYLASE"/>
    <property type="match status" value="1"/>
</dbReference>
<evidence type="ECO:0000259" key="7">
    <source>
        <dbReference type="PROSITE" id="PS50968"/>
    </source>
</evidence>
<keyword evidence="11" id="KW-1185">Reference proteome</keyword>
<dbReference type="PROSITE" id="PS00867">
    <property type="entry name" value="CPSASE_2"/>
    <property type="match status" value="1"/>
</dbReference>
<dbReference type="PROSITE" id="PS50979">
    <property type="entry name" value="BC"/>
    <property type="match status" value="1"/>
</dbReference>
<organism evidence="10 11">
    <name type="scientific">Pararhodobacter marinus</name>
    <dbReference type="NCBI Taxonomy" id="2184063"/>
    <lineage>
        <taxon>Bacteria</taxon>
        <taxon>Pseudomonadati</taxon>
        <taxon>Pseudomonadota</taxon>
        <taxon>Alphaproteobacteria</taxon>
        <taxon>Rhodobacterales</taxon>
        <taxon>Paracoccaceae</taxon>
        <taxon>Pararhodobacter</taxon>
    </lineage>
</organism>
<dbReference type="Pfam" id="PF00364">
    <property type="entry name" value="Biotin_lipoyl"/>
    <property type="match status" value="1"/>
</dbReference>
<evidence type="ECO:0000256" key="6">
    <source>
        <dbReference type="PROSITE-ProRule" id="PRU00409"/>
    </source>
</evidence>
<reference evidence="10 11" key="1">
    <citation type="submission" date="2018-05" db="EMBL/GenBank/DDBJ databases">
        <title>Pararhodobacter marina sp. nov., isolated from deep-sea water of the Indian Ocean.</title>
        <authorList>
            <person name="Lai Q.Sr."/>
            <person name="Liu X."/>
            <person name="Shao Z."/>
        </authorList>
    </citation>
    <scope>NUCLEOTIDE SEQUENCE [LARGE SCALE GENOMIC DNA]</scope>
    <source>
        <strain evidence="10 11">CIC4N-9</strain>
    </source>
</reference>
<evidence type="ECO:0000256" key="5">
    <source>
        <dbReference type="ARBA" id="ARBA00023267"/>
    </source>
</evidence>
<dbReference type="InterPro" id="IPR011764">
    <property type="entry name" value="Biotin_carboxylation_dom"/>
</dbReference>
<dbReference type="InterPro" id="IPR005482">
    <property type="entry name" value="Biotin_COase_C"/>
</dbReference>
<dbReference type="GO" id="GO:0046872">
    <property type="term" value="F:metal ion binding"/>
    <property type="evidence" value="ECO:0007669"/>
    <property type="project" value="InterPro"/>
</dbReference>
<evidence type="ECO:0000259" key="8">
    <source>
        <dbReference type="PROSITE" id="PS50975"/>
    </source>
</evidence>
<evidence type="ECO:0000313" key="11">
    <source>
        <dbReference type="Proteomes" id="UP000244940"/>
    </source>
</evidence>
<evidence type="ECO:0000256" key="4">
    <source>
        <dbReference type="ARBA" id="ARBA00022840"/>
    </source>
</evidence>
<dbReference type="InterPro" id="IPR005479">
    <property type="entry name" value="CPAse_ATP-bd"/>
</dbReference>
<dbReference type="Pfam" id="PF02786">
    <property type="entry name" value="CPSase_L_D2"/>
    <property type="match status" value="1"/>
</dbReference>
<dbReference type="Proteomes" id="UP000244940">
    <property type="component" value="Unassembled WGS sequence"/>
</dbReference>
<accession>A0A2U2C4M5</accession>
<dbReference type="InterPro" id="IPR011054">
    <property type="entry name" value="Rudment_hybrid_motif"/>
</dbReference>
<dbReference type="SUPFAM" id="SSF51246">
    <property type="entry name" value="Rudiment single hybrid motif"/>
    <property type="match status" value="1"/>
</dbReference>
<dbReference type="SUPFAM" id="SSF52440">
    <property type="entry name" value="PreATP-grasp domain"/>
    <property type="match status" value="1"/>
</dbReference>
<dbReference type="Pfam" id="PF02785">
    <property type="entry name" value="Biotin_carb_C"/>
    <property type="match status" value="1"/>
</dbReference>
<feature type="domain" description="Lipoyl-binding" evidence="7">
    <location>
        <begin position="540"/>
        <end position="615"/>
    </location>
</feature>
<evidence type="ECO:0000256" key="1">
    <source>
        <dbReference type="ARBA" id="ARBA00001953"/>
    </source>
</evidence>
<dbReference type="InterPro" id="IPR001882">
    <property type="entry name" value="Biotin_BS"/>
</dbReference>
<dbReference type="CDD" id="cd06850">
    <property type="entry name" value="biotinyl_domain"/>
    <property type="match status" value="1"/>
</dbReference>
<gene>
    <name evidence="10" type="ORF">C4N9_20395</name>
</gene>
<evidence type="ECO:0000256" key="3">
    <source>
        <dbReference type="ARBA" id="ARBA00022741"/>
    </source>
</evidence>
<keyword evidence="3 6" id="KW-0547">Nucleotide-binding</keyword>
<name>A0A2U2C4M5_9RHOB</name>
<protein>
    <submittedName>
        <fullName evidence="10">3-methylcrotonyl-CoA carboxylase</fullName>
    </submittedName>
</protein>
<dbReference type="GeneID" id="94367258"/>
<dbReference type="PROSITE" id="PS50975">
    <property type="entry name" value="ATP_GRASP"/>
    <property type="match status" value="1"/>
</dbReference>
<dbReference type="SMART" id="SM00878">
    <property type="entry name" value="Biotin_carb_C"/>
    <property type="match status" value="1"/>
</dbReference>
<dbReference type="OrthoDB" id="9763189at2"/>
<dbReference type="InterPro" id="IPR005481">
    <property type="entry name" value="BC-like_N"/>
</dbReference>
<dbReference type="Gene3D" id="2.40.50.100">
    <property type="match status" value="1"/>
</dbReference>
<feature type="domain" description="ATP-grasp" evidence="8">
    <location>
        <begin position="112"/>
        <end position="299"/>
    </location>
</feature>
<evidence type="ECO:0000256" key="2">
    <source>
        <dbReference type="ARBA" id="ARBA00022598"/>
    </source>
</evidence>
<dbReference type="FunFam" id="3.30.1490.20:FF:000003">
    <property type="entry name" value="acetyl-CoA carboxylase isoform X1"/>
    <property type="match status" value="1"/>
</dbReference>
<comment type="cofactor">
    <cofactor evidence="1">
        <name>biotin</name>
        <dbReference type="ChEBI" id="CHEBI:57586"/>
    </cofactor>
</comment>
<keyword evidence="4 6" id="KW-0067">ATP-binding</keyword>